<dbReference type="Pfam" id="PF01889">
    <property type="entry name" value="DUF63"/>
    <property type="match status" value="1"/>
</dbReference>
<keyword evidence="1" id="KW-0812">Transmembrane</keyword>
<feature type="transmembrane region" description="Helical" evidence="1">
    <location>
        <begin position="162"/>
        <end position="186"/>
    </location>
</feature>
<dbReference type="Proteomes" id="UP000323075">
    <property type="component" value="Unassembled WGS sequence"/>
</dbReference>
<evidence type="ECO:0000313" key="5">
    <source>
        <dbReference type="Proteomes" id="UP000323075"/>
    </source>
</evidence>
<dbReference type="AlphaFoldDB" id="A0A4D6GUE7"/>
<dbReference type="PANTHER" id="PTHR40700">
    <property type="entry name" value="HYPOTHETICAL MEMBRANE PROTEIN, CONSERVED, DUF63 FAMILY"/>
    <property type="match status" value="1"/>
</dbReference>
<feature type="transmembrane region" description="Helical" evidence="1">
    <location>
        <begin position="354"/>
        <end position="374"/>
    </location>
</feature>
<feature type="transmembrane region" description="Helical" evidence="1">
    <location>
        <begin position="324"/>
        <end position="342"/>
    </location>
</feature>
<keyword evidence="1" id="KW-0472">Membrane</keyword>
<feature type="transmembrane region" description="Helical" evidence="1">
    <location>
        <begin position="198"/>
        <end position="220"/>
    </location>
</feature>
<dbReference type="RefSeq" id="WP_010903025.1">
    <property type="nucleotide sequence ID" value="NZ_VRYN01000007.1"/>
</dbReference>
<dbReference type="EMBL" id="VRYN01000007">
    <property type="protein sequence ID" value="TYO75146.1"/>
    <property type="molecule type" value="Genomic_DNA"/>
</dbReference>
<feature type="transmembrane region" description="Helical" evidence="1">
    <location>
        <begin position="12"/>
        <end position="30"/>
    </location>
</feature>
<feature type="transmembrane region" description="Helical" evidence="1">
    <location>
        <begin position="117"/>
        <end position="136"/>
    </location>
</feature>
<protein>
    <submittedName>
        <fullName evidence="2">DUF63 family protein</fullName>
    </submittedName>
    <submittedName>
        <fullName evidence="3">Putative membrane protein</fullName>
    </submittedName>
</protein>
<reference evidence="2 4" key="1">
    <citation type="journal article" date="2019" name="Microbiol. Resour. Announc.">
        <title>The Genome Sequence of the Halobacterium salinarum Type Strain Is Closely Related to That of Laboratory Strains NRC-1 and R1.</title>
        <authorList>
            <person name="Pfeiffer F."/>
            <person name="Marchfelder A."/>
            <person name="Habermann B."/>
            <person name="Dyall-Smith M.L."/>
        </authorList>
    </citation>
    <scope>NUCLEOTIDE SEQUENCE [LARGE SCALE GENOMIC DNA]</scope>
    <source>
        <strain evidence="2">91-R6</strain>
        <strain evidence="4">ATCC 33171 / DSM 3754 / JCM 8978 / NBRC 102687 / NCIMB 764 / 91-R6</strain>
    </source>
</reference>
<feature type="transmembrane region" description="Helical" evidence="1">
    <location>
        <begin position="226"/>
        <end position="249"/>
    </location>
</feature>
<feature type="transmembrane region" description="Helical" evidence="1">
    <location>
        <begin position="91"/>
        <end position="108"/>
    </location>
</feature>
<reference evidence="3 5" key="2">
    <citation type="submission" date="2019-07" db="EMBL/GenBank/DDBJ databases">
        <title>Genomic Encyclopedia of Archaeal and Bacterial Type Strains, Phase II (KMG-II): from individual species to whole genera.</title>
        <authorList>
            <person name="Goeker M."/>
        </authorList>
    </citation>
    <scope>NUCLEOTIDE SEQUENCE [LARGE SCALE GENOMIC DNA]</scope>
    <source>
        <strain evidence="3 5">DSM 3754</strain>
    </source>
</reference>
<evidence type="ECO:0000313" key="4">
    <source>
        <dbReference type="Proteomes" id="UP000296216"/>
    </source>
</evidence>
<sequence length="380" mass="39562">MTFPDTTAERAWTAAVGCVVVALVGGAVVFPDTVYGGFVWQYFWGPVVADAQGAHCAAWNGGAVELLATKGACAGAGGPVAYPGYTLVSEVGYAATLLGALVGVHFLLERLRIADSLALVYALTPFVLLGGVVRVVEDANNAAELFGTTGQPFLSYPANTLIISPVIYVVMFAVTLVAVVAAVAVARRTDAVETYHRPLAGIGCVLLAATLLGLGVLAASHDYITFIPVFTVLTLGGATVITAVTWAAARRWLPSVTSGTETVGAVVLWGHAIDGVANVVGLDWGAELGYPRGDLISKHPLNAYIVDATNAVLPQSVTHLIGDTWPFILLKVAAVLFVLSLFNEELRADAPRYTTLMLVAVLAVGLGPGTRDMIRATFGI</sequence>
<dbReference type="Proteomes" id="UP000296216">
    <property type="component" value="Chromosome"/>
</dbReference>
<keyword evidence="1" id="KW-1133">Transmembrane helix</keyword>
<evidence type="ECO:0000313" key="3">
    <source>
        <dbReference type="EMBL" id="TYO75146.1"/>
    </source>
</evidence>
<dbReference type="InterPro" id="IPR002749">
    <property type="entry name" value="DUF63"/>
</dbReference>
<evidence type="ECO:0000256" key="1">
    <source>
        <dbReference type="SAM" id="Phobius"/>
    </source>
</evidence>
<dbReference type="PANTHER" id="PTHR40700:SF1">
    <property type="entry name" value="DUF63 DOMAIN-CONTAINING PROTEIN"/>
    <property type="match status" value="1"/>
</dbReference>
<accession>A0A4D6GUE7</accession>
<name>A0A4D6GUE7_HALS9</name>
<reference evidence="2" key="3">
    <citation type="journal article" name="MicrobiologyOpen">
        <title>Whole-genome comparison between the type strain of Halobacterium salinarum (DSM 3754(T)) and the laboratory strains R1 and NRC-1.</title>
        <authorList>
            <person name="Pfeiffer F."/>
            <person name="Losensky G."/>
            <person name="Marchfelder A."/>
            <person name="Habermann B."/>
            <person name="Dyall-Smith M."/>
        </authorList>
    </citation>
    <scope>NUCLEOTIDE SEQUENCE</scope>
    <source>
        <strain evidence="2">91-R6</strain>
    </source>
</reference>
<dbReference type="EMBL" id="CP038631">
    <property type="protein sequence ID" value="QCC45181.1"/>
    <property type="molecule type" value="Genomic_DNA"/>
</dbReference>
<gene>
    <name evidence="3" type="ORF">APQ99_02106</name>
    <name evidence="2" type="ORF">HBSAL_07650</name>
</gene>
<organism evidence="2 4">
    <name type="scientific">Halobacterium salinarum (strain ATCC 33171 / DSM 3754 / JCM 8978 / NBRC 102687 / NCIMB 764 / 91-R6)</name>
    <dbReference type="NCBI Taxonomy" id="2597657"/>
    <lineage>
        <taxon>Archaea</taxon>
        <taxon>Methanobacteriati</taxon>
        <taxon>Methanobacteriota</taxon>
        <taxon>Stenosarchaea group</taxon>
        <taxon>Halobacteria</taxon>
        <taxon>Halobacteriales</taxon>
        <taxon>Halobacteriaceae</taxon>
        <taxon>Halobacterium</taxon>
    </lineage>
</organism>
<dbReference type="GeneID" id="68694136"/>
<proteinExistence type="predicted"/>
<evidence type="ECO:0000313" key="2">
    <source>
        <dbReference type="EMBL" id="QCC45181.1"/>
    </source>
</evidence>